<reference evidence="2 3" key="1">
    <citation type="submission" date="2019-04" db="EMBL/GenBank/DDBJ databases">
        <title>Friends and foes A comparative genomics study of 23 Aspergillus species from section Flavi.</title>
        <authorList>
            <consortium name="DOE Joint Genome Institute"/>
            <person name="Kjaerbolling I."/>
            <person name="Vesth T."/>
            <person name="Frisvad J.C."/>
            <person name="Nybo J.L."/>
            <person name="Theobald S."/>
            <person name="Kildgaard S."/>
            <person name="Isbrandt T."/>
            <person name="Kuo A."/>
            <person name="Sato A."/>
            <person name="Lyhne E.K."/>
            <person name="Kogle M.E."/>
            <person name="Wiebenga A."/>
            <person name="Kun R.S."/>
            <person name="Lubbers R.J."/>
            <person name="Makela M.R."/>
            <person name="Barry K."/>
            <person name="Chovatia M."/>
            <person name="Clum A."/>
            <person name="Daum C."/>
            <person name="Haridas S."/>
            <person name="He G."/>
            <person name="LaButti K."/>
            <person name="Lipzen A."/>
            <person name="Mondo S."/>
            <person name="Riley R."/>
            <person name="Salamov A."/>
            <person name="Simmons B.A."/>
            <person name="Magnuson J.K."/>
            <person name="Henrissat B."/>
            <person name="Mortensen U.H."/>
            <person name="Larsen T.O."/>
            <person name="Devries R.P."/>
            <person name="Grigoriev I.V."/>
            <person name="Machida M."/>
            <person name="Baker S.E."/>
            <person name="Andersen M.R."/>
        </authorList>
    </citation>
    <scope>NUCLEOTIDE SEQUENCE [LARGE SCALE GENOMIC DNA]</scope>
    <source>
        <strain evidence="2 3">CBS 117626</strain>
    </source>
</reference>
<dbReference type="AlphaFoldDB" id="A0A5N6UJ09"/>
<sequence>MGSSCLLALFGASAVTLGLPTINHELSKDGSGSVIKRFYYTHYVVAKRVAKPEDNLDDRVFYVRDTVRREVEPETRVSE</sequence>
<feature type="signal peptide" evidence="1">
    <location>
        <begin position="1"/>
        <end position="18"/>
    </location>
</feature>
<keyword evidence="3" id="KW-1185">Reference proteome</keyword>
<proteinExistence type="predicted"/>
<gene>
    <name evidence="2" type="ORF">BDV40DRAFT_275463</name>
</gene>
<accession>A0A5N6UJ09</accession>
<name>A0A5N6UJ09_ASPTM</name>
<evidence type="ECO:0000313" key="3">
    <source>
        <dbReference type="Proteomes" id="UP000326950"/>
    </source>
</evidence>
<feature type="chain" id="PRO_5025051645" evidence="1">
    <location>
        <begin position="19"/>
        <end position="79"/>
    </location>
</feature>
<organism evidence="2 3">
    <name type="scientific">Aspergillus tamarii</name>
    <dbReference type="NCBI Taxonomy" id="41984"/>
    <lineage>
        <taxon>Eukaryota</taxon>
        <taxon>Fungi</taxon>
        <taxon>Dikarya</taxon>
        <taxon>Ascomycota</taxon>
        <taxon>Pezizomycotina</taxon>
        <taxon>Eurotiomycetes</taxon>
        <taxon>Eurotiomycetidae</taxon>
        <taxon>Eurotiales</taxon>
        <taxon>Aspergillaceae</taxon>
        <taxon>Aspergillus</taxon>
        <taxon>Aspergillus subgen. Circumdati</taxon>
    </lineage>
</organism>
<dbReference type="Proteomes" id="UP000326950">
    <property type="component" value="Unassembled WGS sequence"/>
</dbReference>
<evidence type="ECO:0000313" key="2">
    <source>
        <dbReference type="EMBL" id="KAE8158588.1"/>
    </source>
</evidence>
<keyword evidence="1" id="KW-0732">Signal</keyword>
<protein>
    <submittedName>
        <fullName evidence="2">Uncharacterized protein</fullName>
    </submittedName>
</protein>
<evidence type="ECO:0000256" key="1">
    <source>
        <dbReference type="SAM" id="SignalP"/>
    </source>
</evidence>
<dbReference type="EMBL" id="ML738692">
    <property type="protein sequence ID" value="KAE8158588.1"/>
    <property type="molecule type" value="Genomic_DNA"/>
</dbReference>